<dbReference type="InterPro" id="IPR005650">
    <property type="entry name" value="BlaI_family"/>
</dbReference>
<dbReference type="EMBL" id="JACXWA010000071">
    <property type="protein sequence ID" value="MBD3870599.1"/>
    <property type="molecule type" value="Genomic_DNA"/>
</dbReference>
<organism evidence="5 6">
    <name type="scientific">Candidatus Sulfomarinibacter kjeldsenii</name>
    <dbReference type="NCBI Taxonomy" id="2885994"/>
    <lineage>
        <taxon>Bacteria</taxon>
        <taxon>Pseudomonadati</taxon>
        <taxon>Acidobacteriota</taxon>
        <taxon>Thermoanaerobaculia</taxon>
        <taxon>Thermoanaerobaculales</taxon>
        <taxon>Candidatus Sulfomarinibacteraceae</taxon>
        <taxon>Candidatus Sulfomarinibacter</taxon>
    </lineage>
</organism>
<evidence type="ECO:0000256" key="2">
    <source>
        <dbReference type="ARBA" id="ARBA00023015"/>
    </source>
</evidence>
<dbReference type="GO" id="GO:0003677">
    <property type="term" value="F:DNA binding"/>
    <property type="evidence" value="ECO:0007669"/>
    <property type="project" value="UniProtKB-KW"/>
</dbReference>
<reference evidence="5 6" key="1">
    <citation type="submission" date="2020-08" db="EMBL/GenBank/DDBJ databases">
        <title>Acidobacteriota in marine sediments use diverse sulfur dissimilation pathways.</title>
        <authorList>
            <person name="Wasmund K."/>
        </authorList>
    </citation>
    <scope>NUCLEOTIDE SEQUENCE [LARGE SCALE GENOMIC DNA]</scope>
    <source>
        <strain evidence="5">MAG AM3-A</strain>
    </source>
</reference>
<dbReference type="Pfam" id="PF03965">
    <property type="entry name" value="Penicillinase_R"/>
    <property type="match status" value="1"/>
</dbReference>
<comment type="similarity">
    <text evidence="1">Belongs to the BlaI transcriptional regulatory family.</text>
</comment>
<protein>
    <submittedName>
        <fullName evidence="5">BlaI/MecI/CopY family transcriptional regulator</fullName>
    </submittedName>
</protein>
<accession>A0A8J6Y8T3</accession>
<keyword evidence="2" id="KW-0805">Transcription regulation</keyword>
<dbReference type="AlphaFoldDB" id="A0A8J6Y8T3"/>
<dbReference type="Proteomes" id="UP000598633">
    <property type="component" value="Unassembled WGS sequence"/>
</dbReference>
<gene>
    <name evidence="5" type="ORF">IFJ97_04495</name>
</gene>
<keyword evidence="4" id="KW-0804">Transcription</keyword>
<evidence type="ECO:0000313" key="5">
    <source>
        <dbReference type="EMBL" id="MBD3870599.1"/>
    </source>
</evidence>
<evidence type="ECO:0000256" key="1">
    <source>
        <dbReference type="ARBA" id="ARBA00011046"/>
    </source>
</evidence>
<dbReference type="SUPFAM" id="SSF46785">
    <property type="entry name" value="Winged helix' DNA-binding domain"/>
    <property type="match status" value="1"/>
</dbReference>
<dbReference type="Gene3D" id="1.10.4040.10">
    <property type="entry name" value="Penicillinase repressor domain"/>
    <property type="match status" value="1"/>
</dbReference>
<evidence type="ECO:0000313" key="6">
    <source>
        <dbReference type="Proteomes" id="UP000598633"/>
    </source>
</evidence>
<evidence type="ECO:0000256" key="4">
    <source>
        <dbReference type="ARBA" id="ARBA00023163"/>
    </source>
</evidence>
<sequence length="129" mass="14506">MGKHTLGELQHAIMQVLWARDEATVAEVHEALFDERGLAPTTIATMLRKMEDKGVVAHRVEDRHFVYQATVSEDAVRSTMVSELLDRLFAGDPAALVSHLVADHDIDEAEVERLRALLNHAEARKDENR</sequence>
<keyword evidence="3" id="KW-0238">DNA-binding</keyword>
<name>A0A8J6Y8T3_9BACT</name>
<comment type="caution">
    <text evidence="5">The sequence shown here is derived from an EMBL/GenBank/DDBJ whole genome shotgun (WGS) entry which is preliminary data.</text>
</comment>
<dbReference type="Gene3D" id="1.10.10.10">
    <property type="entry name" value="Winged helix-like DNA-binding domain superfamily/Winged helix DNA-binding domain"/>
    <property type="match status" value="1"/>
</dbReference>
<dbReference type="PIRSF" id="PIRSF019455">
    <property type="entry name" value="CopR_AtkY"/>
    <property type="match status" value="1"/>
</dbReference>
<proteinExistence type="inferred from homology"/>
<dbReference type="GO" id="GO:0045892">
    <property type="term" value="P:negative regulation of DNA-templated transcription"/>
    <property type="evidence" value="ECO:0007669"/>
    <property type="project" value="InterPro"/>
</dbReference>
<dbReference type="InterPro" id="IPR036388">
    <property type="entry name" value="WH-like_DNA-bd_sf"/>
</dbReference>
<dbReference type="InterPro" id="IPR036390">
    <property type="entry name" value="WH_DNA-bd_sf"/>
</dbReference>
<evidence type="ECO:0000256" key="3">
    <source>
        <dbReference type="ARBA" id="ARBA00023125"/>
    </source>
</evidence>